<sequence length="225" mass="27546">MKLYLSFQRLKQFIQTSPYVQVVQNIQLREFICVKNSQRETNYLVLFQLKLISLSKLLYRSNQNFECLSYQIHLRADSKIFQKKKNQVLSFQDTFQIFKNFNHNNQDQLMHQKNCKVHTDFLEKYPVLFYNIKEIFLWLLELLYSCIRLLNFKDSLYFLVIILMLFQKKTEFFIHFHFLHHLHDLSYVRSDTLVDDKTKFRPLVNHHNHLILKLKFHKISHDLIK</sequence>
<dbReference type="Proteomes" id="UP000009168">
    <property type="component" value="Unassembled WGS sequence"/>
</dbReference>
<gene>
    <name evidence="1" type="ORF">TTHERM_001001378</name>
</gene>
<proteinExistence type="predicted"/>
<evidence type="ECO:0000313" key="2">
    <source>
        <dbReference type="Proteomes" id="UP000009168"/>
    </source>
</evidence>
<reference evidence="2" key="1">
    <citation type="journal article" date="2006" name="PLoS Biol.">
        <title>Macronuclear genome sequence of the ciliate Tetrahymena thermophila, a model eukaryote.</title>
        <authorList>
            <person name="Eisen J.A."/>
            <person name="Coyne R.S."/>
            <person name="Wu M."/>
            <person name="Wu D."/>
            <person name="Thiagarajan M."/>
            <person name="Wortman J.R."/>
            <person name="Badger J.H."/>
            <person name="Ren Q."/>
            <person name="Amedeo P."/>
            <person name="Jones K.M."/>
            <person name="Tallon L.J."/>
            <person name="Delcher A.L."/>
            <person name="Salzberg S.L."/>
            <person name="Silva J.C."/>
            <person name="Haas B.J."/>
            <person name="Majoros W.H."/>
            <person name="Farzad M."/>
            <person name="Carlton J.M."/>
            <person name="Smith R.K. Jr."/>
            <person name="Garg J."/>
            <person name="Pearlman R.E."/>
            <person name="Karrer K.M."/>
            <person name="Sun L."/>
            <person name="Manning G."/>
            <person name="Elde N.C."/>
            <person name="Turkewitz A.P."/>
            <person name="Asai D.J."/>
            <person name="Wilkes D.E."/>
            <person name="Wang Y."/>
            <person name="Cai H."/>
            <person name="Collins K."/>
            <person name="Stewart B.A."/>
            <person name="Lee S.R."/>
            <person name="Wilamowska K."/>
            <person name="Weinberg Z."/>
            <person name="Ruzzo W.L."/>
            <person name="Wloga D."/>
            <person name="Gaertig J."/>
            <person name="Frankel J."/>
            <person name="Tsao C.-C."/>
            <person name="Gorovsky M.A."/>
            <person name="Keeling P.J."/>
            <person name="Waller R.F."/>
            <person name="Patron N.J."/>
            <person name="Cherry J.M."/>
            <person name="Stover N.A."/>
            <person name="Krieger C.J."/>
            <person name="del Toro C."/>
            <person name="Ryder H.F."/>
            <person name="Williamson S.C."/>
            <person name="Barbeau R.A."/>
            <person name="Hamilton E.P."/>
            <person name="Orias E."/>
        </authorList>
    </citation>
    <scope>NUCLEOTIDE SEQUENCE [LARGE SCALE GENOMIC DNA]</scope>
    <source>
        <strain evidence="2">SB210</strain>
    </source>
</reference>
<dbReference type="AlphaFoldDB" id="W7XBK6"/>
<dbReference type="InParanoid" id="W7XBK6"/>
<accession>W7XBK6</accession>
<protein>
    <submittedName>
        <fullName evidence="1">Uncharacterized protein</fullName>
    </submittedName>
</protein>
<dbReference type="RefSeq" id="XP_012656402.1">
    <property type="nucleotide sequence ID" value="XM_012800948.1"/>
</dbReference>
<dbReference type="EMBL" id="GG662244">
    <property type="protein sequence ID" value="EWS71061.1"/>
    <property type="molecule type" value="Genomic_DNA"/>
</dbReference>
<dbReference type="GeneID" id="24441354"/>
<name>W7XBK6_TETTS</name>
<organism evidence="1 2">
    <name type="scientific">Tetrahymena thermophila (strain SB210)</name>
    <dbReference type="NCBI Taxonomy" id="312017"/>
    <lineage>
        <taxon>Eukaryota</taxon>
        <taxon>Sar</taxon>
        <taxon>Alveolata</taxon>
        <taxon>Ciliophora</taxon>
        <taxon>Intramacronucleata</taxon>
        <taxon>Oligohymenophorea</taxon>
        <taxon>Hymenostomatida</taxon>
        <taxon>Tetrahymenina</taxon>
        <taxon>Tetrahymenidae</taxon>
        <taxon>Tetrahymena</taxon>
    </lineage>
</organism>
<dbReference type="KEGG" id="tet:TTHERM_001001378"/>
<evidence type="ECO:0000313" key="1">
    <source>
        <dbReference type="EMBL" id="EWS71061.1"/>
    </source>
</evidence>
<keyword evidence="2" id="KW-1185">Reference proteome</keyword>